<evidence type="ECO:0000313" key="4">
    <source>
        <dbReference type="Proteomes" id="UP001163846"/>
    </source>
</evidence>
<feature type="domain" description="DNA repair protein rhp7 treble clef" evidence="2">
    <location>
        <begin position="139"/>
        <end position="176"/>
    </location>
</feature>
<feature type="region of interest" description="Disordered" evidence="1">
    <location>
        <begin position="29"/>
        <end position="134"/>
    </location>
</feature>
<dbReference type="GO" id="GO:0031146">
    <property type="term" value="P:SCF-dependent proteasomal ubiquitin-dependent protein catabolic process"/>
    <property type="evidence" value="ECO:0007669"/>
    <property type="project" value="TreeGrafter"/>
</dbReference>
<dbReference type="Pfam" id="PF23550">
    <property type="entry name" value="zf_Tbcl_Rhp7"/>
    <property type="match status" value="1"/>
</dbReference>
<evidence type="ECO:0000259" key="2">
    <source>
        <dbReference type="Pfam" id="PF23550"/>
    </source>
</evidence>
<dbReference type="AlphaFoldDB" id="A0AA38PLG4"/>
<accession>A0AA38PLG4</accession>
<keyword evidence="4" id="KW-1185">Reference proteome</keyword>
<dbReference type="GO" id="GO:0019005">
    <property type="term" value="C:SCF ubiquitin ligase complex"/>
    <property type="evidence" value="ECO:0007669"/>
    <property type="project" value="TreeGrafter"/>
</dbReference>
<dbReference type="EMBL" id="MU805941">
    <property type="protein sequence ID" value="KAJ3845123.1"/>
    <property type="molecule type" value="Genomic_DNA"/>
</dbReference>
<comment type="caution">
    <text evidence="3">The sequence shown here is derived from an EMBL/GenBank/DDBJ whole genome shotgun (WGS) entry which is preliminary data.</text>
</comment>
<organism evidence="3 4">
    <name type="scientific">Lentinula raphanica</name>
    <dbReference type="NCBI Taxonomy" id="153919"/>
    <lineage>
        <taxon>Eukaryota</taxon>
        <taxon>Fungi</taxon>
        <taxon>Dikarya</taxon>
        <taxon>Basidiomycota</taxon>
        <taxon>Agaricomycotina</taxon>
        <taxon>Agaricomycetes</taxon>
        <taxon>Agaricomycetidae</taxon>
        <taxon>Agaricales</taxon>
        <taxon>Marasmiineae</taxon>
        <taxon>Omphalotaceae</taxon>
        <taxon>Lentinula</taxon>
    </lineage>
</organism>
<feature type="compositionally biased region" description="Polar residues" evidence="1">
    <location>
        <begin position="36"/>
        <end position="48"/>
    </location>
</feature>
<name>A0AA38PLG4_9AGAR</name>
<protein>
    <submittedName>
        <fullName evidence="3">RNI-like protein</fullName>
    </submittedName>
</protein>
<dbReference type="Proteomes" id="UP001163846">
    <property type="component" value="Unassembled WGS sequence"/>
</dbReference>
<sequence length="591" mass="64811">MSGRRNNVRGPTSALTDFLREQNITATTVAARAATQNQPVAGPSTAQANHAFDNADNAQEARGSSRSRRRRTANRDYDSDDLDDPEAPVTKKRKANSSVAKDKAKKLTKKDDDHEDEDEDNDPYTLLSKMGANPRPANGSIEKCAECDKEFSVSQYTIAAANGPGYLCHSCAKKLGNDPFKKPTAPRKRTKAADKRNIVYFEERRFPTLVSLCINVVSTHIDDIEAFGDIGALNMEAISKAMSKKRSLNSENVNLFYGAGNTSLTLYDVTKLSPAALITLGHLNPNLTSLRLDFCGLISDEVINSWCTSLPNLVQLELLGPFLVRAPAWVAFFRSHPQLNTFLITQSPRFNLECLDALIDSSSKTLTRLGLREVGLLSDDFLEPIGLLSGHLTYLDISEPSISCSNTAVIKLLKKAGFTLTHLNLSGHIGLTDEVLQCGLLPHVNTLDHLMLSNLPLLTDEGVARFFSQWSNPPLTSVESSRNPALSSKSLTELLNHSGEGLQYLNINGWKDVGATALGNIATQARNLRSIDLGWCRQVDDFIMKSILDSCKSWLAEVKVWGCNKVEGKWVTSGTRTKAKVSGIERARTSF</sequence>
<gene>
    <name evidence="3" type="ORF">F5878DRAFT_551056</name>
</gene>
<dbReference type="SUPFAM" id="SSF52047">
    <property type="entry name" value="RNI-like"/>
    <property type="match status" value="1"/>
</dbReference>
<reference evidence="3" key="1">
    <citation type="submission" date="2022-08" db="EMBL/GenBank/DDBJ databases">
        <authorList>
            <consortium name="DOE Joint Genome Institute"/>
            <person name="Min B."/>
            <person name="Riley R."/>
            <person name="Sierra-Patev S."/>
            <person name="Naranjo-Ortiz M."/>
            <person name="Looney B."/>
            <person name="Konkel Z."/>
            <person name="Slot J.C."/>
            <person name="Sakamoto Y."/>
            <person name="Steenwyk J.L."/>
            <person name="Rokas A."/>
            <person name="Carro J."/>
            <person name="Camarero S."/>
            <person name="Ferreira P."/>
            <person name="Molpeceres G."/>
            <person name="Ruiz-Duenas F.J."/>
            <person name="Serrano A."/>
            <person name="Henrissat B."/>
            <person name="Drula E."/>
            <person name="Hughes K.W."/>
            <person name="Mata J.L."/>
            <person name="Ishikawa N.K."/>
            <person name="Vargas-Isla R."/>
            <person name="Ushijima S."/>
            <person name="Smith C.A."/>
            <person name="Ahrendt S."/>
            <person name="Andreopoulos W."/>
            <person name="He G."/>
            <person name="Labutti K."/>
            <person name="Lipzen A."/>
            <person name="Ng V."/>
            <person name="Sandor L."/>
            <person name="Barry K."/>
            <person name="Martinez A.T."/>
            <person name="Xiao Y."/>
            <person name="Gibbons J.G."/>
            <person name="Terashima K."/>
            <person name="Hibbett D.S."/>
            <person name="Grigoriev I.V."/>
        </authorList>
    </citation>
    <scope>NUCLEOTIDE SEQUENCE</scope>
    <source>
        <strain evidence="3">TFB9207</strain>
    </source>
</reference>
<proteinExistence type="predicted"/>
<dbReference type="PANTHER" id="PTHR13318">
    <property type="entry name" value="PARTNER OF PAIRED, ISOFORM B-RELATED"/>
    <property type="match status" value="1"/>
</dbReference>
<dbReference type="Pfam" id="PF13516">
    <property type="entry name" value="LRR_6"/>
    <property type="match status" value="1"/>
</dbReference>
<feature type="compositionally biased region" description="Acidic residues" evidence="1">
    <location>
        <begin position="113"/>
        <end position="122"/>
    </location>
</feature>
<dbReference type="InterPro" id="IPR001611">
    <property type="entry name" value="Leu-rich_rpt"/>
</dbReference>
<evidence type="ECO:0000313" key="3">
    <source>
        <dbReference type="EMBL" id="KAJ3845123.1"/>
    </source>
</evidence>
<dbReference type="InterPro" id="IPR056451">
    <property type="entry name" value="Znf_Tbcl_Rhp7"/>
</dbReference>
<evidence type="ECO:0000256" key="1">
    <source>
        <dbReference type="SAM" id="MobiDB-lite"/>
    </source>
</evidence>
<dbReference type="Gene3D" id="3.80.10.10">
    <property type="entry name" value="Ribonuclease Inhibitor"/>
    <property type="match status" value="2"/>
</dbReference>
<dbReference type="InterPro" id="IPR032675">
    <property type="entry name" value="LRR_dom_sf"/>
</dbReference>